<keyword evidence="8" id="KW-0630">Potassium</keyword>
<comment type="similarity">
    <text evidence="6">Belongs to the IMPDH/GMPR family. GuaB1 subfamily.</text>
</comment>
<comment type="cofactor">
    <cofactor evidence="6">
        <name>a monovalent cation</name>
        <dbReference type="ChEBI" id="CHEBI:60242"/>
    </cofactor>
</comment>
<dbReference type="SUPFAM" id="SSF54631">
    <property type="entry name" value="CBS-domain pair"/>
    <property type="match status" value="1"/>
</dbReference>
<evidence type="ECO:0000313" key="10">
    <source>
        <dbReference type="EMBL" id="RFA09645.1"/>
    </source>
</evidence>
<organism evidence="10 11">
    <name type="scientific">Subtercola boreus</name>
    <dbReference type="NCBI Taxonomy" id="120213"/>
    <lineage>
        <taxon>Bacteria</taxon>
        <taxon>Bacillati</taxon>
        <taxon>Actinomycetota</taxon>
        <taxon>Actinomycetes</taxon>
        <taxon>Micrococcales</taxon>
        <taxon>Microbacteriaceae</taxon>
        <taxon>Subtercola</taxon>
    </lineage>
</organism>
<dbReference type="PANTHER" id="PTHR43170">
    <property type="entry name" value="GMP REDUCTASE"/>
    <property type="match status" value="1"/>
</dbReference>
<dbReference type="GO" id="GO:0003920">
    <property type="term" value="F:GMP reductase activity"/>
    <property type="evidence" value="ECO:0007669"/>
    <property type="project" value="UniProtKB-UniRule"/>
</dbReference>
<dbReference type="HAMAP" id="MF_02250">
    <property type="entry name" value="GMPR_GuaB1"/>
    <property type="match status" value="1"/>
</dbReference>
<comment type="caution">
    <text evidence="10">The sequence shown here is derived from an EMBL/GenBank/DDBJ whole genome shotgun (WGS) entry which is preliminary data.</text>
</comment>
<dbReference type="InterPro" id="IPR005990">
    <property type="entry name" value="IMP_DH"/>
</dbReference>
<dbReference type="Proteomes" id="UP000256486">
    <property type="component" value="Unassembled WGS sequence"/>
</dbReference>
<evidence type="ECO:0000256" key="3">
    <source>
        <dbReference type="ARBA" id="ARBA00022857"/>
    </source>
</evidence>
<comment type="catalytic activity">
    <reaction evidence="6">
        <text>IMP + NH4(+) + NADP(+) = GMP + NADPH + 2 H(+)</text>
        <dbReference type="Rhea" id="RHEA:17185"/>
        <dbReference type="ChEBI" id="CHEBI:15378"/>
        <dbReference type="ChEBI" id="CHEBI:28938"/>
        <dbReference type="ChEBI" id="CHEBI:57783"/>
        <dbReference type="ChEBI" id="CHEBI:58053"/>
        <dbReference type="ChEBI" id="CHEBI:58115"/>
        <dbReference type="ChEBI" id="CHEBI:58349"/>
        <dbReference type="EC" id="1.7.1.7"/>
    </reaction>
</comment>
<comment type="function">
    <text evidence="6">Involved in the purine-salvage pathway. Catalyzes the NADPH-dependent conversion of GMP to IMP.</text>
</comment>
<name>A0A3E0VJ34_9MICO</name>
<dbReference type="InterPro" id="IPR001093">
    <property type="entry name" value="IMP_DH_GMPRt"/>
</dbReference>
<dbReference type="InterPro" id="IPR050139">
    <property type="entry name" value="GMP_reductase"/>
</dbReference>
<keyword evidence="4 6" id="KW-0560">Oxidoreductase</keyword>
<dbReference type="NCBIfam" id="NF005869">
    <property type="entry name" value="PRK07807.1"/>
    <property type="match status" value="1"/>
</dbReference>
<feature type="binding site" description="in other chain" evidence="8">
    <location>
        <position position="298"/>
    </location>
    <ligand>
        <name>K(+)</name>
        <dbReference type="ChEBI" id="CHEBI:29103"/>
        <note>ligand shared between two tetrameric partners</note>
    </ligand>
</feature>
<dbReference type="InterPro" id="IPR005991">
    <property type="entry name" value="GUAB1"/>
</dbReference>
<dbReference type="GO" id="GO:0032264">
    <property type="term" value="P:IMP salvage"/>
    <property type="evidence" value="ECO:0007669"/>
    <property type="project" value="UniProtKB-UniRule"/>
</dbReference>
<feature type="binding site" evidence="6">
    <location>
        <begin position="246"/>
        <end position="248"/>
    </location>
    <ligand>
        <name>NADP(+)</name>
        <dbReference type="ChEBI" id="CHEBI:58349"/>
    </ligand>
</feature>
<evidence type="ECO:0000256" key="2">
    <source>
        <dbReference type="ARBA" id="ARBA00022737"/>
    </source>
</evidence>
<accession>A0A3E0VJ34</accession>
<dbReference type="CDD" id="cd00381">
    <property type="entry name" value="IMPDH"/>
    <property type="match status" value="1"/>
</dbReference>
<comment type="pathway">
    <text evidence="6">Purine metabolism; IMP biosynthesis via salvage pathway.</text>
</comment>
<evidence type="ECO:0000256" key="8">
    <source>
        <dbReference type="PIRSR" id="PIRSR000130-4"/>
    </source>
</evidence>
<evidence type="ECO:0000256" key="4">
    <source>
        <dbReference type="ARBA" id="ARBA00023002"/>
    </source>
</evidence>
<protein>
    <recommendedName>
        <fullName evidence="6">GMP reductase</fullName>
        <ecNumber evidence="6">1.7.1.7</ecNumber>
    </recommendedName>
    <alternativeName>
        <fullName evidence="6">Guanosine 5'-monophosphate reductase</fullName>
        <shortName evidence="6">GMPR</shortName>
    </alternativeName>
</protein>
<keyword evidence="3 6" id="KW-0521">NADP</keyword>
<dbReference type="SUPFAM" id="SSF51412">
    <property type="entry name" value="Inosine monophosphate dehydrogenase (IMPDH)"/>
    <property type="match status" value="1"/>
</dbReference>
<dbReference type="GO" id="GO:0003938">
    <property type="term" value="F:IMP dehydrogenase activity"/>
    <property type="evidence" value="ECO:0007669"/>
    <property type="project" value="InterPro"/>
</dbReference>
<dbReference type="AlphaFoldDB" id="A0A3E0VJ34"/>
<sequence length="479" mass="49962">MEFLTAHSQTDLTYSDVFLVPSRSNVGSRLDVSLAPDDGTGATIPLVAANMNSVTGPRLAATLARRGGLGVLPQDMHLQDLDAAIRWVKEQSPLFDTPFDFAPSATVEEALTVLPAVAGQGIVVHDTDGTFLGCIPALRLSSALPDARLGDLLHGPLTSLAADDFDTPRQAFDAMVAADLDFAPVMRHGRVIGTLSRIGALRSTIYEPAVDAQGRLRVAAAVGITGDVAAKARALAAAGVDVLVLDTAHGHQDGMISAIRAVRAAGLALPIVAGNVVTVEGVRDLAQAGADILKVGVGPGAMCTTRMMTAVGRPQFSAVLETAAAATLYGAHVWADGGVRYPRDVALALAAGAASVMIGSWFAGTIEAPGVLRQDASGRLYKENYGMASAKAVTDRFGRLGAYELARKQLFAEGISSSMIYLDPLRPSVEDLLDMITSGVRSSFTYAGARSVEEFHDRARVGVQSAAGYEEGKALPVSW</sequence>
<dbReference type="EC" id="1.7.1.7" evidence="6"/>
<dbReference type="OrthoDB" id="9805398at2"/>
<keyword evidence="11" id="KW-1185">Reference proteome</keyword>
<reference evidence="10 11" key="1">
    <citation type="submission" date="2017-04" db="EMBL/GenBank/DDBJ databases">
        <title>Comparative genome analysis of Subtercola boreus.</title>
        <authorList>
            <person name="Cho Y.-J."/>
            <person name="Cho A."/>
            <person name="Kim O.-S."/>
            <person name="Lee J.-I."/>
        </authorList>
    </citation>
    <scope>NUCLEOTIDE SEQUENCE [LARGE SCALE GENOMIC DNA]</scope>
    <source>
        <strain evidence="10 11">K300</strain>
    </source>
</reference>
<dbReference type="RefSeq" id="WP_116415027.1">
    <property type="nucleotide sequence ID" value="NZ_NBWZ01000001.1"/>
</dbReference>
<proteinExistence type="inferred from homology"/>
<dbReference type="GO" id="GO:0005829">
    <property type="term" value="C:cytosol"/>
    <property type="evidence" value="ECO:0007669"/>
    <property type="project" value="TreeGrafter"/>
</dbReference>
<dbReference type="Gene3D" id="3.20.20.70">
    <property type="entry name" value="Aldolase class I"/>
    <property type="match status" value="1"/>
</dbReference>
<dbReference type="Pfam" id="PF00478">
    <property type="entry name" value="IMPDH"/>
    <property type="match status" value="1"/>
</dbReference>
<evidence type="ECO:0000259" key="9">
    <source>
        <dbReference type="Pfam" id="PF00478"/>
    </source>
</evidence>
<keyword evidence="5" id="KW-0129">CBS domain</keyword>
<dbReference type="SMART" id="SM01240">
    <property type="entry name" value="IMPDH"/>
    <property type="match status" value="1"/>
</dbReference>
<evidence type="ECO:0000313" key="11">
    <source>
        <dbReference type="Proteomes" id="UP000256486"/>
    </source>
</evidence>
<dbReference type="PIRSF" id="PIRSF000130">
    <property type="entry name" value="IMPDH"/>
    <property type="match status" value="1"/>
</dbReference>
<evidence type="ECO:0000256" key="6">
    <source>
        <dbReference type="HAMAP-Rule" id="MF_02250"/>
    </source>
</evidence>
<dbReference type="EMBL" id="NBWZ01000001">
    <property type="protein sequence ID" value="RFA09645.1"/>
    <property type="molecule type" value="Genomic_DNA"/>
</dbReference>
<evidence type="ECO:0000256" key="7">
    <source>
        <dbReference type="PIRSR" id="PIRSR000130-3"/>
    </source>
</evidence>
<dbReference type="InterPro" id="IPR046342">
    <property type="entry name" value="CBS_dom_sf"/>
</dbReference>
<feature type="binding site" evidence="7">
    <location>
        <begin position="296"/>
        <end position="298"/>
    </location>
    <ligand>
        <name>NAD(+)</name>
        <dbReference type="ChEBI" id="CHEBI:57540"/>
    </ligand>
</feature>
<feature type="binding site" evidence="6">
    <location>
        <begin position="296"/>
        <end position="298"/>
    </location>
    <ligand>
        <name>NADP(+)</name>
        <dbReference type="ChEBI" id="CHEBI:58349"/>
    </ligand>
</feature>
<keyword evidence="7" id="KW-0520">NAD</keyword>
<evidence type="ECO:0000256" key="1">
    <source>
        <dbReference type="ARBA" id="ARBA00022726"/>
    </source>
</evidence>
<feature type="binding site" description="in other chain" evidence="8">
    <location>
        <position position="303"/>
    </location>
    <ligand>
        <name>K(+)</name>
        <dbReference type="ChEBI" id="CHEBI:29103"/>
        <note>ligand shared between two tetrameric partners</note>
    </ligand>
</feature>
<keyword evidence="1 6" id="KW-0660">Purine salvage</keyword>
<dbReference type="NCBIfam" id="TIGR01303">
    <property type="entry name" value="IMP_DH_rel_1"/>
    <property type="match status" value="1"/>
</dbReference>
<feature type="domain" description="IMP dehydrogenase/GMP reductase" evidence="9">
    <location>
        <begin position="12"/>
        <end position="473"/>
    </location>
</feature>
<dbReference type="PANTHER" id="PTHR43170:SF5">
    <property type="entry name" value="GMP REDUCTASE"/>
    <property type="match status" value="1"/>
</dbReference>
<feature type="binding site" description="in other chain" evidence="8">
    <location>
        <position position="300"/>
    </location>
    <ligand>
        <name>K(+)</name>
        <dbReference type="ChEBI" id="CHEBI:29103"/>
        <note>ligand shared between two tetrameric partners</note>
    </ligand>
</feature>
<feature type="binding site" evidence="7">
    <location>
        <begin position="246"/>
        <end position="248"/>
    </location>
    <ligand>
        <name>NAD(+)</name>
        <dbReference type="ChEBI" id="CHEBI:57540"/>
    </ligand>
</feature>
<dbReference type="InterPro" id="IPR013785">
    <property type="entry name" value="Aldolase_TIM"/>
</dbReference>
<feature type="active site" description="Thioimidate intermediate" evidence="6">
    <location>
        <position position="303"/>
    </location>
</feature>
<keyword evidence="2" id="KW-0677">Repeat</keyword>
<dbReference type="FunFam" id="3.20.20.70:FF:000424">
    <property type="entry name" value="Inosine-5'-monophosphate dehydrogenase 2"/>
    <property type="match status" value="1"/>
</dbReference>
<evidence type="ECO:0000256" key="5">
    <source>
        <dbReference type="ARBA" id="ARBA00023122"/>
    </source>
</evidence>
<dbReference type="GO" id="GO:0006166">
    <property type="term" value="P:purine ribonucleoside salvage"/>
    <property type="evidence" value="ECO:0007669"/>
    <property type="project" value="UniProtKB-KW"/>
</dbReference>
<gene>
    <name evidence="6" type="primary">guaB1</name>
    <name evidence="10" type="ORF">B7R54_10755</name>
</gene>